<protein>
    <submittedName>
        <fullName evidence="2">Methyltransferase domain-containing protein</fullName>
    </submittedName>
</protein>
<dbReference type="SUPFAM" id="SSF53335">
    <property type="entry name" value="S-adenosyl-L-methionine-dependent methyltransferases"/>
    <property type="match status" value="1"/>
</dbReference>
<dbReference type="WBParaSite" id="jg17685">
    <property type="protein sequence ID" value="jg17685"/>
    <property type="gene ID" value="jg17685"/>
</dbReference>
<evidence type="ECO:0000313" key="1">
    <source>
        <dbReference type="Proteomes" id="UP000887574"/>
    </source>
</evidence>
<dbReference type="Proteomes" id="UP000887574">
    <property type="component" value="Unplaced"/>
</dbReference>
<organism evidence="1 2">
    <name type="scientific">Ditylenchus dipsaci</name>
    <dbReference type="NCBI Taxonomy" id="166011"/>
    <lineage>
        <taxon>Eukaryota</taxon>
        <taxon>Metazoa</taxon>
        <taxon>Ecdysozoa</taxon>
        <taxon>Nematoda</taxon>
        <taxon>Chromadorea</taxon>
        <taxon>Rhabditida</taxon>
        <taxon>Tylenchina</taxon>
        <taxon>Tylenchomorpha</taxon>
        <taxon>Sphaerularioidea</taxon>
        <taxon>Anguinidae</taxon>
        <taxon>Anguininae</taxon>
        <taxon>Ditylenchus</taxon>
    </lineage>
</organism>
<sequence length="100" mass="11498">MAFKKSHSIIDQEWLVYMSNLDFEQLRRLPTEWGDFSRLVKDECCKLGVRRVVDVGCGLGHMLDFLSSKCSKDQPIESVGIETNQQFCSSAKKRYGDFTI</sequence>
<dbReference type="Gene3D" id="3.40.50.150">
    <property type="entry name" value="Vaccinia Virus protein VP39"/>
    <property type="match status" value="1"/>
</dbReference>
<accession>A0A915DA04</accession>
<keyword evidence="1" id="KW-1185">Reference proteome</keyword>
<name>A0A915DA04_9BILA</name>
<evidence type="ECO:0000313" key="2">
    <source>
        <dbReference type="WBParaSite" id="jg17685"/>
    </source>
</evidence>
<dbReference type="AlphaFoldDB" id="A0A915DA04"/>
<proteinExistence type="predicted"/>
<dbReference type="InterPro" id="IPR029063">
    <property type="entry name" value="SAM-dependent_MTases_sf"/>
</dbReference>
<reference evidence="2" key="1">
    <citation type="submission" date="2022-11" db="UniProtKB">
        <authorList>
            <consortium name="WormBaseParasite"/>
        </authorList>
    </citation>
    <scope>IDENTIFICATION</scope>
</reference>